<dbReference type="Pfam" id="PF01544">
    <property type="entry name" value="CorA"/>
    <property type="match status" value="1"/>
</dbReference>
<evidence type="ECO:0000256" key="2">
    <source>
        <dbReference type="SAM" id="Phobius"/>
    </source>
</evidence>
<evidence type="ECO:0000256" key="1">
    <source>
        <dbReference type="SAM" id="MobiDB-lite"/>
    </source>
</evidence>
<name>A0A8K0W341_9PLEO</name>
<gene>
    <name evidence="3" type="ORF">FB567DRAFT_174060</name>
</gene>
<keyword evidence="4" id="KW-1185">Reference proteome</keyword>
<dbReference type="GO" id="GO:0046873">
    <property type="term" value="F:metal ion transmembrane transporter activity"/>
    <property type="evidence" value="ECO:0007669"/>
    <property type="project" value="InterPro"/>
</dbReference>
<sequence>MLSCVLPYVDMESEMYLNRYSTSQSDHVKKMHNLISQYEVTSDIHVSRTLDQSYYYMMENTRTRDHDQVVYRYTREQSLKKLSQGKPSENRLLMVNQLWLWKIDEHTILTSLPERWHEGAEPKIMSAILKSRPYLTPKAINWISHVVDQCVNFSEEPNRAGLSERYTKIFARAIATASDAEARYYSSFTEAITKGHIDQTYIDVNIENEIKLLQEIKDIRDELNMLSRVMSDQIDVIAKLSQWASSPHDKFDYGWDVDARRVQIKRMDEDAERVEKSLNHLLDFKQKQINIQEAQQSRKQAEETALQGKFIFVFTIVTVIFTPLSFLAALFAIQIKEFPHDDKGLNLDGSWVGKYMAAGEFTMIGAMCLITLAVWNKDRMVESYRRYQEKQSTRRRRDADESAVPLRSRARADPAALLDLQRSAGTNVSPKETWLESTGFREESGNGPSTLGKRKVNESSV</sequence>
<feature type="compositionally biased region" description="Low complexity" evidence="1">
    <location>
        <begin position="413"/>
        <end position="422"/>
    </location>
</feature>
<reference evidence="3" key="1">
    <citation type="journal article" date="2021" name="Nat. Commun.">
        <title>Genetic determinants of endophytism in the Arabidopsis root mycobiome.</title>
        <authorList>
            <person name="Mesny F."/>
            <person name="Miyauchi S."/>
            <person name="Thiergart T."/>
            <person name="Pickel B."/>
            <person name="Atanasova L."/>
            <person name="Karlsson M."/>
            <person name="Huettel B."/>
            <person name="Barry K.W."/>
            <person name="Haridas S."/>
            <person name="Chen C."/>
            <person name="Bauer D."/>
            <person name="Andreopoulos W."/>
            <person name="Pangilinan J."/>
            <person name="LaButti K."/>
            <person name="Riley R."/>
            <person name="Lipzen A."/>
            <person name="Clum A."/>
            <person name="Drula E."/>
            <person name="Henrissat B."/>
            <person name="Kohler A."/>
            <person name="Grigoriev I.V."/>
            <person name="Martin F.M."/>
            <person name="Hacquard S."/>
        </authorList>
    </citation>
    <scope>NUCLEOTIDE SEQUENCE</scope>
    <source>
        <strain evidence="3">MPI-SDFR-AT-0120</strain>
    </source>
</reference>
<organism evidence="3 4">
    <name type="scientific">Paraphoma chrysanthemicola</name>
    <dbReference type="NCBI Taxonomy" id="798071"/>
    <lineage>
        <taxon>Eukaryota</taxon>
        <taxon>Fungi</taxon>
        <taxon>Dikarya</taxon>
        <taxon>Ascomycota</taxon>
        <taxon>Pezizomycotina</taxon>
        <taxon>Dothideomycetes</taxon>
        <taxon>Pleosporomycetidae</taxon>
        <taxon>Pleosporales</taxon>
        <taxon>Pleosporineae</taxon>
        <taxon>Phaeosphaeriaceae</taxon>
        <taxon>Paraphoma</taxon>
    </lineage>
</organism>
<proteinExistence type="predicted"/>
<feature type="compositionally biased region" description="Basic and acidic residues" evidence="1">
    <location>
        <begin position="387"/>
        <end position="400"/>
    </location>
</feature>
<accession>A0A8K0W341</accession>
<keyword evidence="2" id="KW-0472">Membrane</keyword>
<dbReference type="EMBL" id="JAGMVJ010000002">
    <property type="protein sequence ID" value="KAH7093422.1"/>
    <property type="molecule type" value="Genomic_DNA"/>
</dbReference>
<keyword evidence="2" id="KW-1133">Transmembrane helix</keyword>
<feature type="region of interest" description="Disordered" evidence="1">
    <location>
        <begin position="387"/>
        <end position="461"/>
    </location>
</feature>
<keyword evidence="2" id="KW-0812">Transmembrane</keyword>
<dbReference type="Proteomes" id="UP000813461">
    <property type="component" value="Unassembled WGS sequence"/>
</dbReference>
<dbReference type="InterPro" id="IPR002523">
    <property type="entry name" value="MgTranspt_CorA/ZnTranspt_ZntB"/>
</dbReference>
<feature type="transmembrane region" description="Helical" evidence="2">
    <location>
        <begin position="310"/>
        <end position="335"/>
    </location>
</feature>
<evidence type="ECO:0000313" key="3">
    <source>
        <dbReference type="EMBL" id="KAH7093422.1"/>
    </source>
</evidence>
<protein>
    <recommendedName>
        <fullName evidence="5">Ankyrin repeat protein</fullName>
    </recommendedName>
</protein>
<dbReference type="GO" id="GO:0016020">
    <property type="term" value="C:membrane"/>
    <property type="evidence" value="ECO:0007669"/>
    <property type="project" value="InterPro"/>
</dbReference>
<dbReference type="PANTHER" id="PTHR47685:SF1">
    <property type="entry name" value="MAGNESIUM TRANSPORT PROTEIN CORA"/>
    <property type="match status" value="1"/>
</dbReference>
<comment type="caution">
    <text evidence="3">The sequence shown here is derived from an EMBL/GenBank/DDBJ whole genome shotgun (WGS) entry which is preliminary data.</text>
</comment>
<dbReference type="InterPro" id="IPR050829">
    <property type="entry name" value="CorA_MIT"/>
</dbReference>
<dbReference type="OrthoDB" id="341259at2759"/>
<dbReference type="PANTHER" id="PTHR47685">
    <property type="entry name" value="MAGNESIUM TRANSPORT PROTEIN CORA"/>
    <property type="match status" value="1"/>
</dbReference>
<dbReference type="Gene3D" id="1.20.58.340">
    <property type="entry name" value="Magnesium transport protein CorA, transmembrane region"/>
    <property type="match status" value="1"/>
</dbReference>
<feature type="transmembrane region" description="Helical" evidence="2">
    <location>
        <begin position="355"/>
        <end position="375"/>
    </location>
</feature>
<dbReference type="AlphaFoldDB" id="A0A8K0W341"/>
<evidence type="ECO:0000313" key="4">
    <source>
        <dbReference type="Proteomes" id="UP000813461"/>
    </source>
</evidence>
<evidence type="ECO:0008006" key="5">
    <source>
        <dbReference type="Google" id="ProtNLM"/>
    </source>
</evidence>